<dbReference type="eggNOG" id="COG0795">
    <property type="taxonomic scope" value="Bacteria"/>
</dbReference>
<dbReference type="GO" id="GO:0015920">
    <property type="term" value="P:lipopolysaccharide transport"/>
    <property type="evidence" value="ECO:0007669"/>
    <property type="project" value="TreeGrafter"/>
</dbReference>
<evidence type="ECO:0000256" key="2">
    <source>
        <dbReference type="ARBA" id="ARBA00022475"/>
    </source>
</evidence>
<dbReference type="EMBL" id="JNFF01000084">
    <property type="protein sequence ID" value="KEQ29080.1"/>
    <property type="molecule type" value="Genomic_DNA"/>
</dbReference>
<keyword evidence="5 6" id="KW-0472">Membrane</keyword>
<dbReference type="RefSeq" id="WP_170844848.1">
    <property type="nucleotide sequence ID" value="NZ_JNFF01000084.1"/>
</dbReference>
<dbReference type="PANTHER" id="PTHR33529:SF8">
    <property type="entry name" value="PERMEASE, YJGP_YJGQ FAMILY"/>
    <property type="match status" value="1"/>
</dbReference>
<evidence type="ECO:0000256" key="4">
    <source>
        <dbReference type="ARBA" id="ARBA00022989"/>
    </source>
</evidence>
<feature type="transmembrane region" description="Helical" evidence="6">
    <location>
        <begin position="340"/>
        <end position="362"/>
    </location>
</feature>
<keyword evidence="4 6" id="KW-1133">Transmembrane helix</keyword>
<evidence type="ECO:0000313" key="8">
    <source>
        <dbReference type="Proteomes" id="UP000028007"/>
    </source>
</evidence>
<keyword evidence="8" id="KW-1185">Reference proteome</keyword>
<gene>
    <name evidence="7" type="ORF">N180_18990</name>
</gene>
<proteinExistence type="predicted"/>
<evidence type="ECO:0000256" key="6">
    <source>
        <dbReference type="SAM" id="Phobius"/>
    </source>
</evidence>
<evidence type="ECO:0000256" key="1">
    <source>
        <dbReference type="ARBA" id="ARBA00004651"/>
    </source>
</evidence>
<reference evidence="7 8" key="1">
    <citation type="journal article" date="1992" name="Int. J. Syst. Bacteriol.">
        <title>Sphingobacterium antarcticus sp. nov. a Psychrotrophic Bacterium from the Soils of Schirmacher Oasis, Antarctica.</title>
        <authorList>
            <person name="Shivaji S."/>
            <person name="Ray M.K."/>
            <person name="Rao N.S."/>
            <person name="Saiserr L."/>
            <person name="Jagannadham M.V."/>
            <person name="Kumar G.S."/>
            <person name="Reddy G."/>
            <person name="Bhargava P.M."/>
        </authorList>
    </citation>
    <scope>NUCLEOTIDE SEQUENCE [LARGE SCALE GENOMIC DNA]</scope>
    <source>
        <strain evidence="7 8">4BY</strain>
    </source>
</reference>
<dbReference type="AlphaFoldDB" id="A0A081PEF7"/>
<feature type="transmembrane region" description="Helical" evidence="6">
    <location>
        <begin position="107"/>
        <end position="130"/>
    </location>
</feature>
<keyword evidence="3 6" id="KW-0812">Transmembrane</keyword>
<feature type="transmembrane region" description="Helical" evidence="6">
    <location>
        <begin position="59"/>
        <end position="86"/>
    </location>
</feature>
<comment type="caution">
    <text evidence="7">The sequence shown here is derived from an EMBL/GenBank/DDBJ whole genome shotgun (WGS) entry which is preliminary data.</text>
</comment>
<sequence length="367" mass="41775">MNFLKGRIKIIDGYIIGKYLGTFIYTLTLFVVIIVIFDLSEKLDDFLGNNLTLWQVISLYYAGSIPFYVNMLSPLINFIAVIFFTAKMADQTEIVPILSGGVSFNRFLQPYLISAFIIFAANLGSNLYILPYTNQLKTTFENTYVKKNDPSSKLNIHMKLDDNTYIYIESFENKSKSGYKFMLDNFKGDVLVKKLVAENIKWDSLKRSWKITNYTVRHINGLKESFENGLTKTKDTVLDMSPNDFSAYENVYETLTNRELVDKIEKEKTRGTGIRNDLLFEQYKRWLQPLSAFVLTLIGVALSSRKVRGGVGLPLGVGIILSFAYIVLNQFAKMFSIKGGIPPLLAVLVPTIFFGLLGYYLLRKAPK</sequence>
<protein>
    <submittedName>
        <fullName evidence="7">Permease</fullName>
    </submittedName>
</protein>
<dbReference type="PANTHER" id="PTHR33529">
    <property type="entry name" value="SLR0882 PROTEIN-RELATED"/>
    <property type="match status" value="1"/>
</dbReference>
<evidence type="ECO:0000313" key="7">
    <source>
        <dbReference type="EMBL" id="KEQ29080.1"/>
    </source>
</evidence>
<feature type="transmembrane region" description="Helical" evidence="6">
    <location>
        <begin position="20"/>
        <end position="39"/>
    </location>
</feature>
<feature type="transmembrane region" description="Helical" evidence="6">
    <location>
        <begin position="311"/>
        <end position="328"/>
    </location>
</feature>
<dbReference type="Proteomes" id="UP000028007">
    <property type="component" value="Unassembled WGS sequence"/>
</dbReference>
<name>A0A081PEF7_9SPHI</name>
<organism evidence="7 8">
    <name type="scientific">Pedobacter antarcticus 4BY</name>
    <dbReference type="NCBI Taxonomy" id="1358423"/>
    <lineage>
        <taxon>Bacteria</taxon>
        <taxon>Pseudomonadati</taxon>
        <taxon>Bacteroidota</taxon>
        <taxon>Sphingobacteriia</taxon>
        <taxon>Sphingobacteriales</taxon>
        <taxon>Sphingobacteriaceae</taxon>
        <taxon>Pedobacter</taxon>
    </lineage>
</organism>
<keyword evidence="2" id="KW-1003">Cell membrane</keyword>
<dbReference type="GO" id="GO:0043190">
    <property type="term" value="C:ATP-binding cassette (ABC) transporter complex"/>
    <property type="evidence" value="ECO:0007669"/>
    <property type="project" value="TreeGrafter"/>
</dbReference>
<accession>A0A081PEF7</accession>
<comment type="subcellular location">
    <subcellularLocation>
        <location evidence="1">Cell membrane</location>
        <topology evidence="1">Multi-pass membrane protein</topology>
    </subcellularLocation>
</comment>
<dbReference type="Pfam" id="PF03739">
    <property type="entry name" value="LptF_LptG"/>
    <property type="match status" value="1"/>
</dbReference>
<evidence type="ECO:0000256" key="3">
    <source>
        <dbReference type="ARBA" id="ARBA00022692"/>
    </source>
</evidence>
<evidence type="ECO:0000256" key="5">
    <source>
        <dbReference type="ARBA" id="ARBA00023136"/>
    </source>
</evidence>
<dbReference type="InterPro" id="IPR005495">
    <property type="entry name" value="LptG/LptF_permease"/>
</dbReference>